<organism evidence="3 4">
    <name type="scientific">Candidatus Uhrbacteria bacterium RIFCSPLOWO2_02_FULL_48_18</name>
    <dbReference type="NCBI Taxonomy" id="1802408"/>
    <lineage>
        <taxon>Bacteria</taxon>
        <taxon>Candidatus Uhriibacteriota</taxon>
    </lineage>
</organism>
<feature type="transmembrane region" description="Helical" evidence="1">
    <location>
        <begin position="87"/>
        <end position="107"/>
    </location>
</feature>
<evidence type="ECO:0000313" key="3">
    <source>
        <dbReference type="EMBL" id="OGL86989.1"/>
    </source>
</evidence>
<dbReference type="EMBL" id="MGEQ01000003">
    <property type="protein sequence ID" value="OGL86989.1"/>
    <property type="molecule type" value="Genomic_DNA"/>
</dbReference>
<dbReference type="AlphaFoldDB" id="A0A1F7V8Z8"/>
<dbReference type="InterPro" id="IPR043717">
    <property type="entry name" value="DUF5658"/>
</dbReference>
<dbReference type="Pfam" id="PF18902">
    <property type="entry name" value="DUF5658"/>
    <property type="match status" value="1"/>
</dbReference>
<sequence length="111" mass="11877">MSDIAKALEQVILFRRAEMILCILNLLDAGATLYWIQSGLATEANPIMNHALLHGVHTFAIAKIFLVVIAAGILWSHRHLLLSRIGVALTSVVYAGLAGIHIGGAILKTLG</sequence>
<feature type="domain" description="DUF5658" evidence="2">
    <location>
        <begin position="20"/>
        <end position="102"/>
    </location>
</feature>
<keyword evidence="1" id="KW-0472">Membrane</keyword>
<evidence type="ECO:0000313" key="4">
    <source>
        <dbReference type="Proteomes" id="UP000176593"/>
    </source>
</evidence>
<keyword evidence="1" id="KW-0812">Transmembrane</keyword>
<feature type="transmembrane region" description="Helical" evidence="1">
    <location>
        <begin position="56"/>
        <end position="75"/>
    </location>
</feature>
<proteinExistence type="predicted"/>
<feature type="transmembrane region" description="Helical" evidence="1">
    <location>
        <begin position="20"/>
        <end position="36"/>
    </location>
</feature>
<reference evidence="3 4" key="1">
    <citation type="journal article" date="2016" name="Nat. Commun.">
        <title>Thousands of microbial genomes shed light on interconnected biogeochemical processes in an aquifer system.</title>
        <authorList>
            <person name="Anantharaman K."/>
            <person name="Brown C.T."/>
            <person name="Hug L.A."/>
            <person name="Sharon I."/>
            <person name="Castelle C.J."/>
            <person name="Probst A.J."/>
            <person name="Thomas B.C."/>
            <person name="Singh A."/>
            <person name="Wilkins M.J."/>
            <person name="Karaoz U."/>
            <person name="Brodie E.L."/>
            <person name="Williams K.H."/>
            <person name="Hubbard S.S."/>
            <person name="Banfield J.F."/>
        </authorList>
    </citation>
    <scope>NUCLEOTIDE SEQUENCE [LARGE SCALE GENOMIC DNA]</scope>
</reference>
<evidence type="ECO:0000256" key="1">
    <source>
        <dbReference type="SAM" id="Phobius"/>
    </source>
</evidence>
<dbReference type="Proteomes" id="UP000176593">
    <property type="component" value="Unassembled WGS sequence"/>
</dbReference>
<accession>A0A1F7V8Z8</accession>
<protein>
    <recommendedName>
        <fullName evidence="2">DUF5658 domain-containing protein</fullName>
    </recommendedName>
</protein>
<comment type="caution">
    <text evidence="3">The sequence shown here is derived from an EMBL/GenBank/DDBJ whole genome shotgun (WGS) entry which is preliminary data.</text>
</comment>
<name>A0A1F7V8Z8_9BACT</name>
<evidence type="ECO:0000259" key="2">
    <source>
        <dbReference type="Pfam" id="PF18902"/>
    </source>
</evidence>
<keyword evidence="1" id="KW-1133">Transmembrane helix</keyword>
<gene>
    <name evidence="3" type="ORF">A3I41_03480</name>
</gene>